<feature type="chain" id="PRO_5032310295" evidence="1">
    <location>
        <begin position="32"/>
        <end position="71"/>
    </location>
</feature>
<gene>
    <name evidence="2" type="ORF">GGR36_001996</name>
</gene>
<organism evidence="2 3">
    <name type="scientific">Niveibacterium umoris</name>
    <dbReference type="NCBI Taxonomy" id="1193620"/>
    <lineage>
        <taxon>Bacteria</taxon>
        <taxon>Pseudomonadati</taxon>
        <taxon>Pseudomonadota</taxon>
        <taxon>Betaproteobacteria</taxon>
        <taxon>Rhodocyclales</taxon>
        <taxon>Rhodocyclaceae</taxon>
        <taxon>Niveibacterium</taxon>
    </lineage>
</organism>
<proteinExistence type="predicted"/>
<sequence>MKPTQAITMPRKAWLLLLPLLAGLVWSLAHAAPAECEETVGMAHDQILLVLHNNGSEAPTPRLPAVTPAAR</sequence>
<protein>
    <submittedName>
        <fullName evidence="2">Uncharacterized protein</fullName>
    </submittedName>
</protein>
<evidence type="ECO:0000256" key="1">
    <source>
        <dbReference type="SAM" id="SignalP"/>
    </source>
</evidence>
<feature type="signal peptide" evidence="1">
    <location>
        <begin position="1"/>
        <end position="31"/>
    </location>
</feature>
<dbReference type="Proteomes" id="UP000561045">
    <property type="component" value="Unassembled WGS sequence"/>
</dbReference>
<keyword evidence="3" id="KW-1185">Reference proteome</keyword>
<evidence type="ECO:0000313" key="3">
    <source>
        <dbReference type="Proteomes" id="UP000561045"/>
    </source>
</evidence>
<keyword evidence="1" id="KW-0732">Signal</keyword>
<reference evidence="2 3" key="1">
    <citation type="submission" date="2020-08" db="EMBL/GenBank/DDBJ databases">
        <title>Genomic Encyclopedia of Type Strains, Phase IV (KMG-IV): sequencing the most valuable type-strain genomes for metagenomic binning, comparative biology and taxonomic classification.</title>
        <authorList>
            <person name="Goeker M."/>
        </authorList>
    </citation>
    <scope>NUCLEOTIDE SEQUENCE [LARGE SCALE GENOMIC DNA]</scope>
    <source>
        <strain evidence="2 3">DSM 106739</strain>
    </source>
</reference>
<dbReference type="AlphaFoldDB" id="A0A840BM98"/>
<comment type="caution">
    <text evidence="2">The sequence shown here is derived from an EMBL/GenBank/DDBJ whole genome shotgun (WGS) entry which is preliminary data.</text>
</comment>
<accession>A0A840BM98</accession>
<dbReference type="RefSeq" id="WP_183634471.1">
    <property type="nucleotide sequence ID" value="NZ_BAABLE010000011.1"/>
</dbReference>
<evidence type="ECO:0000313" key="2">
    <source>
        <dbReference type="EMBL" id="MBB4012688.1"/>
    </source>
</evidence>
<dbReference type="EMBL" id="JACIET010000001">
    <property type="protein sequence ID" value="MBB4012688.1"/>
    <property type="molecule type" value="Genomic_DNA"/>
</dbReference>
<name>A0A840BM98_9RHOO</name>